<dbReference type="HAMAP" id="MF_00335">
    <property type="entry name" value="RNase_Y"/>
    <property type="match status" value="1"/>
</dbReference>
<dbReference type="GO" id="GO:0004521">
    <property type="term" value="F:RNA endonuclease activity"/>
    <property type="evidence" value="ECO:0007669"/>
    <property type="project" value="UniProtKB-UniRule"/>
</dbReference>
<accession>A0A517MNY2</accession>
<dbReference type="GO" id="GO:0016787">
    <property type="term" value="F:hydrolase activity"/>
    <property type="evidence" value="ECO:0007669"/>
    <property type="project" value="UniProtKB-KW"/>
</dbReference>
<dbReference type="SMART" id="SM00322">
    <property type="entry name" value="KH"/>
    <property type="match status" value="1"/>
</dbReference>
<dbReference type="SUPFAM" id="SSF109604">
    <property type="entry name" value="HD-domain/PDEase-like"/>
    <property type="match status" value="1"/>
</dbReference>
<keyword evidence="2 5" id="KW-0255">Endonuclease</keyword>
<dbReference type="SUPFAM" id="SSF54791">
    <property type="entry name" value="Eukaryotic type KH-domain (KH-domain type I)"/>
    <property type="match status" value="1"/>
</dbReference>
<dbReference type="InterPro" id="IPR006674">
    <property type="entry name" value="HD_domain"/>
</dbReference>
<dbReference type="NCBIfam" id="TIGR00277">
    <property type="entry name" value="HDIG"/>
    <property type="match status" value="1"/>
</dbReference>
<reference evidence="9 10" key="1">
    <citation type="submission" date="2019-02" db="EMBL/GenBank/DDBJ databases">
        <title>Deep-cultivation of Planctomycetes and their phenomic and genomic characterization uncovers novel biology.</title>
        <authorList>
            <person name="Wiegand S."/>
            <person name="Jogler M."/>
            <person name="Boedeker C."/>
            <person name="Pinto D."/>
            <person name="Vollmers J."/>
            <person name="Rivas-Marin E."/>
            <person name="Kohn T."/>
            <person name="Peeters S.H."/>
            <person name="Heuer A."/>
            <person name="Rast P."/>
            <person name="Oberbeckmann S."/>
            <person name="Bunk B."/>
            <person name="Jeske O."/>
            <person name="Meyerdierks A."/>
            <person name="Storesund J.E."/>
            <person name="Kallscheuer N."/>
            <person name="Luecker S."/>
            <person name="Lage O.M."/>
            <person name="Pohl T."/>
            <person name="Merkel B.J."/>
            <person name="Hornburger P."/>
            <person name="Mueller R.-W."/>
            <person name="Bruemmer F."/>
            <person name="Labrenz M."/>
            <person name="Spormann A.M."/>
            <person name="Op den Camp H."/>
            <person name="Overmann J."/>
            <person name="Amann R."/>
            <person name="Jetten M.S.M."/>
            <person name="Mascher T."/>
            <person name="Medema M.H."/>
            <person name="Devos D.P."/>
            <person name="Kaster A.-K."/>
            <person name="Ovreas L."/>
            <person name="Rohde M."/>
            <person name="Galperin M.Y."/>
            <person name="Jogler C."/>
        </authorList>
    </citation>
    <scope>NUCLEOTIDE SEQUENCE [LARGE SCALE GENOMIC DNA]</scope>
    <source>
        <strain evidence="9 10">FF011L</strain>
    </source>
</reference>
<dbReference type="InterPro" id="IPR022711">
    <property type="entry name" value="RNase_Y_N"/>
</dbReference>
<keyword evidence="5" id="KW-1003">Cell membrane</keyword>
<evidence type="ECO:0000256" key="6">
    <source>
        <dbReference type="NCBIfam" id="TIGR03319"/>
    </source>
</evidence>
<keyword evidence="4 5" id="KW-0694">RNA-binding</keyword>
<dbReference type="GO" id="GO:0003723">
    <property type="term" value="F:RNA binding"/>
    <property type="evidence" value="ECO:0007669"/>
    <property type="project" value="UniProtKB-UniRule"/>
</dbReference>
<dbReference type="OrthoDB" id="9803205at2"/>
<comment type="similarity">
    <text evidence="5">Belongs to the RNase Y family.</text>
</comment>
<feature type="domain" description="HD" evidence="8">
    <location>
        <begin position="336"/>
        <end position="429"/>
    </location>
</feature>
<feature type="transmembrane region" description="Helical" evidence="5">
    <location>
        <begin position="6"/>
        <end position="24"/>
    </location>
</feature>
<dbReference type="GO" id="GO:0006402">
    <property type="term" value="P:mRNA catabolic process"/>
    <property type="evidence" value="ECO:0007669"/>
    <property type="project" value="UniProtKB-UniRule"/>
</dbReference>
<dbReference type="InterPro" id="IPR004088">
    <property type="entry name" value="KH_dom_type_1"/>
</dbReference>
<evidence type="ECO:0000256" key="2">
    <source>
        <dbReference type="ARBA" id="ARBA00022759"/>
    </source>
</evidence>
<keyword evidence="5" id="KW-0812">Transmembrane</keyword>
<evidence type="ECO:0000313" key="10">
    <source>
        <dbReference type="Proteomes" id="UP000320672"/>
    </source>
</evidence>
<evidence type="ECO:0000313" key="9">
    <source>
        <dbReference type="EMBL" id="QDS96595.1"/>
    </source>
</evidence>
<sequence length="520" mass="57709">MLDPLTLITAVIATVFGSLLTLGIQKWVQTTKRRDAESEGERILTLARGEVANLKDRAALEAKEAAMMIKSQAEKEISEARENLRNDKRKLQQKHEQLVAHEESLRKQARGLENTQQRLTAQLETVGKQRLQLESAAKEQVAALQEVSGLTREEAVSRLMENLQQELEQEVGTIVLRHERRVTEIADSKAREILLTALQRYASAHTAESTTSTVDIPTDDMKGRIIGREGRNIRSFEKATGVDVIIDDTPGVVIVSGFDPVRREIGRMSLNKLIADGRIHPSRIEEVVEATQKEIDAFIVTKGQEAIEEVNIPGLPPKVVQMLGRLHFRTSYSQNVLRHSVEVAFISGMLAEMIGLDGDLARHCGLLHDIGKAADHELEGGHPKIGADLLKRHNQPPEVVHAAFGHHDEIITEYPYTMLVATADACSASRPGARRESLERYVKRMEELESIATGFAGVQQAFAIQAGRELRVIVSAQQTDDAKAAVICRNIAKAFEQQLTFPGEIKVTVVRESRFTEVAH</sequence>
<dbReference type="InterPro" id="IPR006675">
    <property type="entry name" value="HDIG_dom"/>
</dbReference>
<keyword evidence="3 5" id="KW-0378">Hydrolase</keyword>
<dbReference type="Pfam" id="PF00013">
    <property type="entry name" value="KH_1"/>
    <property type="match status" value="1"/>
</dbReference>
<dbReference type="RefSeq" id="WP_145354714.1">
    <property type="nucleotide sequence ID" value="NZ_CP036262.1"/>
</dbReference>
<dbReference type="Gene3D" id="1.10.3210.10">
    <property type="entry name" value="Hypothetical protein af1432"/>
    <property type="match status" value="1"/>
</dbReference>
<keyword evidence="5" id="KW-1133">Transmembrane helix</keyword>
<protein>
    <recommendedName>
        <fullName evidence="5 6">Ribonuclease Y</fullName>
        <shortName evidence="5">RNase Y</shortName>
        <ecNumber evidence="5 6">3.1.-.-</ecNumber>
    </recommendedName>
</protein>
<dbReference type="CDD" id="cd00077">
    <property type="entry name" value="HDc"/>
    <property type="match status" value="1"/>
</dbReference>
<dbReference type="InterPro" id="IPR036612">
    <property type="entry name" value="KH_dom_type_1_sf"/>
</dbReference>
<dbReference type="AlphaFoldDB" id="A0A517MNY2"/>
<evidence type="ECO:0000256" key="4">
    <source>
        <dbReference type="ARBA" id="ARBA00022884"/>
    </source>
</evidence>
<dbReference type="GO" id="GO:0005886">
    <property type="term" value="C:plasma membrane"/>
    <property type="evidence" value="ECO:0007669"/>
    <property type="project" value="UniProtKB-SubCell"/>
</dbReference>
<proteinExistence type="inferred from homology"/>
<evidence type="ECO:0000259" key="8">
    <source>
        <dbReference type="PROSITE" id="PS51831"/>
    </source>
</evidence>
<evidence type="ECO:0000256" key="7">
    <source>
        <dbReference type="SAM" id="Coils"/>
    </source>
</evidence>
<keyword evidence="5" id="KW-0472">Membrane</keyword>
<evidence type="ECO:0000256" key="3">
    <source>
        <dbReference type="ARBA" id="ARBA00022801"/>
    </source>
</evidence>
<evidence type="ECO:0000256" key="5">
    <source>
        <dbReference type="HAMAP-Rule" id="MF_00335"/>
    </source>
</evidence>
<dbReference type="InterPro" id="IPR017705">
    <property type="entry name" value="Ribonuclease_Y"/>
</dbReference>
<keyword evidence="10" id="KW-1185">Reference proteome</keyword>
<dbReference type="PANTHER" id="PTHR12826">
    <property type="entry name" value="RIBONUCLEASE Y"/>
    <property type="match status" value="1"/>
</dbReference>
<comment type="function">
    <text evidence="5">Endoribonuclease that initiates mRNA decay.</text>
</comment>
<evidence type="ECO:0000256" key="1">
    <source>
        <dbReference type="ARBA" id="ARBA00022722"/>
    </source>
</evidence>
<dbReference type="Gene3D" id="3.30.1370.10">
    <property type="entry name" value="K Homology domain, type 1"/>
    <property type="match status" value="1"/>
</dbReference>
<dbReference type="PROSITE" id="PS51831">
    <property type="entry name" value="HD"/>
    <property type="match status" value="1"/>
</dbReference>
<keyword evidence="7" id="KW-0175">Coiled coil</keyword>
<dbReference type="CDD" id="cd22431">
    <property type="entry name" value="KH-I_RNaseY"/>
    <property type="match status" value="1"/>
</dbReference>
<dbReference type="EC" id="3.1.-.-" evidence="5 6"/>
<dbReference type="PROSITE" id="PS50084">
    <property type="entry name" value="KH_TYPE_1"/>
    <property type="match status" value="1"/>
</dbReference>
<dbReference type="KEGG" id="rml:FF011L_54070"/>
<dbReference type="FunFam" id="1.10.3210.10:FF:000022">
    <property type="entry name" value="Ribonuclease Y"/>
    <property type="match status" value="1"/>
</dbReference>
<dbReference type="NCBIfam" id="TIGR03319">
    <property type="entry name" value="RNase_Y"/>
    <property type="match status" value="1"/>
</dbReference>
<dbReference type="Pfam" id="PF01966">
    <property type="entry name" value="HD"/>
    <property type="match status" value="1"/>
</dbReference>
<dbReference type="Proteomes" id="UP000320672">
    <property type="component" value="Chromosome"/>
</dbReference>
<gene>
    <name evidence="5 9" type="primary">rny</name>
    <name evidence="9" type="ORF">FF011L_54070</name>
</gene>
<organism evidence="9 10">
    <name type="scientific">Roseimaritima multifibrata</name>
    <dbReference type="NCBI Taxonomy" id="1930274"/>
    <lineage>
        <taxon>Bacteria</taxon>
        <taxon>Pseudomonadati</taxon>
        <taxon>Planctomycetota</taxon>
        <taxon>Planctomycetia</taxon>
        <taxon>Pirellulales</taxon>
        <taxon>Pirellulaceae</taxon>
        <taxon>Roseimaritima</taxon>
    </lineage>
</organism>
<comment type="subcellular location">
    <subcellularLocation>
        <location evidence="5">Cell membrane</location>
        <topology evidence="5">Single-pass membrane protein</topology>
    </subcellularLocation>
</comment>
<name>A0A517MNY2_9BACT</name>
<dbReference type="SMART" id="SM00471">
    <property type="entry name" value="HDc"/>
    <property type="match status" value="1"/>
</dbReference>
<feature type="coiled-coil region" evidence="7">
    <location>
        <begin position="63"/>
        <end position="122"/>
    </location>
</feature>
<dbReference type="EMBL" id="CP036262">
    <property type="protein sequence ID" value="QDS96595.1"/>
    <property type="molecule type" value="Genomic_DNA"/>
</dbReference>
<dbReference type="PANTHER" id="PTHR12826:SF15">
    <property type="entry name" value="RIBONUCLEASE Y"/>
    <property type="match status" value="1"/>
</dbReference>
<keyword evidence="1 5" id="KW-0540">Nuclease</keyword>
<dbReference type="Pfam" id="PF12072">
    <property type="entry name" value="RNase_Y_N"/>
    <property type="match status" value="1"/>
</dbReference>
<dbReference type="InterPro" id="IPR004087">
    <property type="entry name" value="KH_dom"/>
</dbReference>
<dbReference type="InterPro" id="IPR003607">
    <property type="entry name" value="HD/PDEase_dom"/>
</dbReference>